<comment type="caution">
    <text evidence="4">The sequence shown here is derived from an EMBL/GenBank/DDBJ whole genome shotgun (WGS) entry which is preliminary data.</text>
</comment>
<dbReference type="Proteomes" id="UP000324897">
    <property type="component" value="Unassembled WGS sequence"/>
</dbReference>
<dbReference type="InterPro" id="IPR002885">
    <property type="entry name" value="PPR_rpt"/>
</dbReference>
<accession>A0A5J9VHU9</accession>
<dbReference type="PANTHER" id="PTHR47926:SF423">
    <property type="entry name" value="REPEAT-CONTAINING PROTEIN, PUTATIVE-RELATED"/>
    <property type="match status" value="1"/>
</dbReference>
<organism evidence="4 5">
    <name type="scientific">Eragrostis curvula</name>
    <name type="common">weeping love grass</name>
    <dbReference type="NCBI Taxonomy" id="38414"/>
    <lineage>
        <taxon>Eukaryota</taxon>
        <taxon>Viridiplantae</taxon>
        <taxon>Streptophyta</taxon>
        <taxon>Embryophyta</taxon>
        <taxon>Tracheophyta</taxon>
        <taxon>Spermatophyta</taxon>
        <taxon>Magnoliopsida</taxon>
        <taxon>Liliopsida</taxon>
        <taxon>Poales</taxon>
        <taxon>Poaceae</taxon>
        <taxon>PACMAD clade</taxon>
        <taxon>Chloridoideae</taxon>
        <taxon>Eragrostideae</taxon>
        <taxon>Eragrostidinae</taxon>
        <taxon>Eragrostis</taxon>
    </lineage>
</organism>
<dbReference type="PROSITE" id="PS51375">
    <property type="entry name" value="PPR"/>
    <property type="match status" value="6"/>
</dbReference>
<gene>
    <name evidence="4" type="ORF">EJB05_16936</name>
</gene>
<feature type="repeat" description="PPR" evidence="3">
    <location>
        <begin position="506"/>
        <end position="536"/>
    </location>
</feature>
<dbReference type="GO" id="GO:0003723">
    <property type="term" value="F:RNA binding"/>
    <property type="evidence" value="ECO:0007669"/>
    <property type="project" value="InterPro"/>
</dbReference>
<keyword evidence="1" id="KW-0677">Repeat</keyword>
<evidence type="ECO:0000256" key="2">
    <source>
        <dbReference type="ARBA" id="ARBA00022946"/>
    </source>
</evidence>
<dbReference type="Gramene" id="TVU35067">
    <property type="protein sequence ID" value="TVU35067"/>
    <property type="gene ID" value="EJB05_16936"/>
</dbReference>
<feature type="repeat" description="PPR" evidence="3">
    <location>
        <begin position="206"/>
        <end position="240"/>
    </location>
</feature>
<dbReference type="InterPro" id="IPR011990">
    <property type="entry name" value="TPR-like_helical_dom_sf"/>
</dbReference>
<feature type="non-terminal residue" evidence="4">
    <location>
        <position position="1"/>
    </location>
</feature>
<dbReference type="FunFam" id="1.25.40.10:FF:001096">
    <property type="entry name" value="Pentatricopeptide repeat-containing protein"/>
    <property type="match status" value="1"/>
</dbReference>
<keyword evidence="2" id="KW-0809">Transit peptide</keyword>
<evidence type="ECO:0000256" key="1">
    <source>
        <dbReference type="ARBA" id="ARBA00022737"/>
    </source>
</evidence>
<feature type="repeat" description="PPR" evidence="3">
    <location>
        <begin position="435"/>
        <end position="469"/>
    </location>
</feature>
<evidence type="ECO:0000313" key="4">
    <source>
        <dbReference type="EMBL" id="TVU35067.1"/>
    </source>
</evidence>
<dbReference type="EMBL" id="RWGY01000009">
    <property type="protein sequence ID" value="TVU35067.1"/>
    <property type="molecule type" value="Genomic_DNA"/>
</dbReference>
<feature type="repeat" description="PPR" evidence="3">
    <location>
        <begin position="537"/>
        <end position="571"/>
    </location>
</feature>
<dbReference type="GO" id="GO:0009451">
    <property type="term" value="P:RNA modification"/>
    <property type="evidence" value="ECO:0007669"/>
    <property type="project" value="InterPro"/>
</dbReference>
<evidence type="ECO:0008006" key="6">
    <source>
        <dbReference type="Google" id="ProtNLM"/>
    </source>
</evidence>
<keyword evidence="5" id="KW-1185">Reference proteome</keyword>
<feature type="repeat" description="PPR" evidence="3">
    <location>
        <begin position="11"/>
        <end position="45"/>
    </location>
</feature>
<dbReference type="Pfam" id="PF01535">
    <property type="entry name" value="PPR"/>
    <property type="match status" value="7"/>
</dbReference>
<sequence>MPRPGTSPPLSASFFNSLIASRARAGRVGDAFALLARMLAAGVAPTAFTFAPILSAPSLGARCAAQLHVRVLKSGLLRGEPYSGTALLGFFARSGRFDDALKVFTETTARTVVTWNCLIASFVHFGRADDAVFWFRELVRSGNELSDGSLVAVLPAFRSPEQVHGLVYKLGMDCFAAAANSLLNSYCACGYLHMAEKLFDDLIVRDLVSWNTMITSFARSSVPERAFEVFLSMQRQGLLSSETTFSSVLYACTSMNGHEHGKSIHAKAIKHGLNTSVFVSTALVDFYANCIGRRDVHKILREVPENSTTCWNALISADSDSDDPNSLVFLRDMLRSGIKPNEVSFSSSLKDPSLLDLRQIHSLVTRLGHGGNDYVSSAIISSYASHGIVLDALAYGVALDPDSCSVSMNILAGIYNRACMYNKTKELLLHQQSSDTVSWSILITACARNGDYVEAFGFFKQMRILGHHFDKYVFVSLLTICTKNNSLDLGKSIHGLIIKTNSSSSDTYVGNMLLDMYAKCGRMEDCLKVFEEMGDRNLISWTAVISGLGLNGFSHKALAWFKAMEKDGFKPDKVAILAILSACRHGRLVQEGMEIFSNMKADYSVEAEMEHYICVVDMLCRCDHLKEAEVVIRGMPFPPSTVIWRTFLQGCKTYGAIDAQLSTGSILVDEDFLLDGALLFGIVVIPHIGLSLLQPSFVG</sequence>
<dbReference type="Pfam" id="PF13041">
    <property type="entry name" value="PPR_2"/>
    <property type="match status" value="1"/>
</dbReference>
<proteinExistence type="predicted"/>
<reference evidence="4 5" key="1">
    <citation type="journal article" date="2019" name="Sci. Rep.">
        <title>A high-quality genome of Eragrostis curvula grass provides insights into Poaceae evolution and supports new strategies to enhance forage quality.</title>
        <authorList>
            <person name="Carballo J."/>
            <person name="Santos B.A.C.M."/>
            <person name="Zappacosta D."/>
            <person name="Garbus I."/>
            <person name="Selva J.P."/>
            <person name="Gallo C.A."/>
            <person name="Diaz A."/>
            <person name="Albertini E."/>
            <person name="Caccamo M."/>
            <person name="Echenique V."/>
        </authorList>
    </citation>
    <scope>NUCLEOTIDE SEQUENCE [LARGE SCALE GENOMIC DNA]</scope>
    <source>
        <strain evidence="5">cv. Victoria</strain>
        <tissue evidence="4">Leaf</tissue>
    </source>
</reference>
<dbReference type="PANTHER" id="PTHR47926">
    <property type="entry name" value="PENTATRICOPEPTIDE REPEAT-CONTAINING PROTEIN"/>
    <property type="match status" value="1"/>
</dbReference>
<protein>
    <recommendedName>
        <fullName evidence="6">Pentacotripeptide-repeat region of PRORP domain-containing protein</fullName>
    </recommendedName>
</protein>
<evidence type="ECO:0000256" key="3">
    <source>
        <dbReference type="PROSITE-ProRule" id="PRU00708"/>
    </source>
</evidence>
<evidence type="ECO:0000313" key="5">
    <source>
        <dbReference type="Proteomes" id="UP000324897"/>
    </source>
</evidence>
<name>A0A5J9VHU9_9POAL</name>
<dbReference type="AlphaFoldDB" id="A0A5J9VHU9"/>
<dbReference type="OrthoDB" id="1913111at2759"/>
<dbReference type="FunFam" id="1.25.40.10:FF:001834">
    <property type="entry name" value="Pentatricopeptide repeat-containing protein At4g39952, mitochondrial"/>
    <property type="match status" value="1"/>
</dbReference>
<dbReference type="InterPro" id="IPR046960">
    <property type="entry name" value="PPR_At4g14850-like_plant"/>
</dbReference>
<dbReference type="Gene3D" id="1.25.40.10">
    <property type="entry name" value="Tetratricopeptide repeat domain"/>
    <property type="match status" value="6"/>
</dbReference>
<feature type="repeat" description="PPR" evidence="3">
    <location>
        <begin position="111"/>
        <end position="145"/>
    </location>
</feature>
<dbReference type="FunFam" id="1.25.40.10:FF:001791">
    <property type="entry name" value="Pentatricopeptide repeat-containing protein At3g58590"/>
    <property type="match status" value="1"/>
</dbReference>
<dbReference type="NCBIfam" id="TIGR00756">
    <property type="entry name" value="PPR"/>
    <property type="match status" value="6"/>
</dbReference>